<feature type="transmembrane region" description="Helical" evidence="5">
    <location>
        <begin position="12"/>
        <end position="30"/>
    </location>
</feature>
<keyword evidence="7" id="KW-1185">Reference proteome</keyword>
<sequence>MFIYFRGEFMKKILTIISICIISLIFYTYATSSYEDFEDNNVKINKEVYLDIMTTDKNLYYIVKNIVKNKHYVDYMFKENTDQYIYKFTKDSLDNISNKDLFFYVGADFEPWIEEFLGKLDKGKVRVVNASRGIKIIPYTKKVKYEDRVLGNNPYYFLNLNNYKTALANVKNAIEDKDPSNRDFYEKNFYNLLKKINEYGDQYKELSEKLVDYIFVSEEDELDYLIKYMNLKNIKLKRDESGTILNEEELRTYIDSRKDAKIVFLYSNNDILKENKDILDKYKIKPLNIKIYDSNMKFQDIVKYNFSMFKELTK</sequence>
<evidence type="ECO:0000313" key="6">
    <source>
        <dbReference type="EMBL" id="NEZ46782.1"/>
    </source>
</evidence>
<gene>
    <name evidence="6" type="ORF">FDF74_06065</name>
</gene>
<reference evidence="6 7" key="1">
    <citation type="submission" date="2019-04" db="EMBL/GenBank/DDBJ databases">
        <title>Genome sequencing of Clostridium botulinum Groups I-IV and Clostridium butyricum.</title>
        <authorList>
            <person name="Brunt J."/>
            <person name="Van Vliet A.H.M."/>
            <person name="Stringer S.C."/>
            <person name="Carter A.T."/>
            <person name="Peck M.W."/>
        </authorList>
    </citation>
    <scope>NUCLEOTIDE SEQUENCE [LARGE SCALE GENOMIC DNA]</scope>
    <source>
        <strain evidence="6 7">IFR 18/094</strain>
    </source>
</reference>
<dbReference type="GO" id="GO:0046872">
    <property type="term" value="F:metal ion binding"/>
    <property type="evidence" value="ECO:0007669"/>
    <property type="project" value="UniProtKB-KW"/>
</dbReference>
<proteinExistence type="predicted"/>
<dbReference type="InterPro" id="IPR050492">
    <property type="entry name" value="Bact_metal-bind_prot9"/>
</dbReference>
<dbReference type="Pfam" id="PF01297">
    <property type="entry name" value="ZnuA"/>
    <property type="match status" value="1"/>
</dbReference>
<accession>A0A6M0R957</accession>
<dbReference type="Gene3D" id="3.40.50.1980">
    <property type="entry name" value="Nitrogenase molybdenum iron protein domain"/>
    <property type="match status" value="1"/>
</dbReference>
<dbReference type="GO" id="GO:0030313">
    <property type="term" value="C:cell envelope"/>
    <property type="evidence" value="ECO:0007669"/>
    <property type="project" value="UniProtKB-SubCell"/>
</dbReference>
<evidence type="ECO:0000256" key="4">
    <source>
        <dbReference type="ARBA" id="ARBA00022729"/>
    </source>
</evidence>
<keyword evidence="5" id="KW-0472">Membrane</keyword>
<evidence type="ECO:0000256" key="2">
    <source>
        <dbReference type="ARBA" id="ARBA00022448"/>
    </source>
</evidence>
<comment type="subcellular location">
    <subcellularLocation>
        <location evidence="1">Cell envelope</location>
    </subcellularLocation>
</comment>
<keyword evidence="5" id="KW-1133">Transmembrane helix</keyword>
<keyword evidence="2" id="KW-0813">Transport</keyword>
<organism evidence="6 7">
    <name type="scientific">Clostridium niameyense</name>
    <dbReference type="NCBI Taxonomy" id="1622073"/>
    <lineage>
        <taxon>Bacteria</taxon>
        <taxon>Bacillati</taxon>
        <taxon>Bacillota</taxon>
        <taxon>Clostridia</taxon>
        <taxon>Eubacteriales</taxon>
        <taxon>Clostridiaceae</taxon>
        <taxon>Clostridium</taxon>
    </lineage>
</organism>
<keyword evidence="4" id="KW-0732">Signal</keyword>
<evidence type="ECO:0000256" key="1">
    <source>
        <dbReference type="ARBA" id="ARBA00004196"/>
    </source>
</evidence>
<keyword evidence="5" id="KW-0812">Transmembrane</keyword>
<dbReference type="EMBL" id="SXDP01000003">
    <property type="protein sequence ID" value="NEZ46782.1"/>
    <property type="molecule type" value="Genomic_DNA"/>
</dbReference>
<dbReference type="Proteomes" id="UP000473885">
    <property type="component" value="Unassembled WGS sequence"/>
</dbReference>
<dbReference type="GO" id="GO:0030001">
    <property type="term" value="P:metal ion transport"/>
    <property type="evidence" value="ECO:0007669"/>
    <property type="project" value="InterPro"/>
</dbReference>
<evidence type="ECO:0000313" key="7">
    <source>
        <dbReference type="Proteomes" id="UP000473885"/>
    </source>
</evidence>
<dbReference type="OrthoDB" id="1929331at2"/>
<evidence type="ECO:0000256" key="3">
    <source>
        <dbReference type="ARBA" id="ARBA00022723"/>
    </source>
</evidence>
<name>A0A6M0R957_9CLOT</name>
<dbReference type="AlphaFoldDB" id="A0A6M0R957"/>
<evidence type="ECO:0000256" key="5">
    <source>
        <dbReference type="SAM" id="Phobius"/>
    </source>
</evidence>
<dbReference type="PANTHER" id="PTHR42953">
    <property type="entry name" value="HIGH-AFFINITY ZINC UPTAKE SYSTEM PROTEIN ZNUA-RELATED"/>
    <property type="match status" value="1"/>
</dbReference>
<dbReference type="SUPFAM" id="SSF53807">
    <property type="entry name" value="Helical backbone' metal receptor"/>
    <property type="match status" value="1"/>
</dbReference>
<keyword evidence="3" id="KW-0479">Metal-binding</keyword>
<comment type="caution">
    <text evidence="6">The sequence shown here is derived from an EMBL/GenBank/DDBJ whole genome shotgun (WGS) entry which is preliminary data.</text>
</comment>
<protein>
    <submittedName>
        <fullName evidence="6">Zinc ABC transporter substrate-binding protein</fullName>
    </submittedName>
</protein>
<dbReference type="InterPro" id="IPR006127">
    <property type="entry name" value="ZnuA-like"/>
</dbReference>
<dbReference type="PANTHER" id="PTHR42953:SF1">
    <property type="entry name" value="METAL-BINDING PROTEIN HI_0362-RELATED"/>
    <property type="match status" value="1"/>
</dbReference>